<accession>A0A1F7ZRA2</accession>
<evidence type="ECO:0000256" key="3">
    <source>
        <dbReference type="ARBA" id="ARBA00022989"/>
    </source>
</evidence>
<dbReference type="SUPFAM" id="SSF55298">
    <property type="entry name" value="YjgF-like"/>
    <property type="match status" value="1"/>
</dbReference>
<feature type="transmembrane region" description="Helical" evidence="5">
    <location>
        <begin position="417"/>
        <end position="436"/>
    </location>
</feature>
<dbReference type="OrthoDB" id="3357846at2759"/>
<feature type="transmembrane region" description="Helical" evidence="5">
    <location>
        <begin position="271"/>
        <end position="295"/>
    </location>
</feature>
<reference evidence="7 8" key="1">
    <citation type="journal article" date="2016" name="Genome Biol. Evol.">
        <title>Draft genome sequence of an aflatoxigenic Aspergillus species, A. bombycis.</title>
        <authorList>
            <person name="Moore G.G."/>
            <person name="Mack B.M."/>
            <person name="Beltz S.B."/>
            <person name="Gilbert M.K."/>
        </authorList>
    </citation>
    <scope>NUCLEOTIDE SEQUENCE [LARGE SCALE GENOMIC DNA]</scope>
    <source>
        <strain evidence="8">NRRL 26010</strain>
    </source>
</reference>
<dbReference type="GO" id="GO:1990961">
    <property type="term" value="P:xenobiotic detoxification by transmembrane export across the plasma membrane"/>
    <property type="evidence" value="ECO:0007669"/>
    <property type="project" value="TreeGrafter"/>
</dbReference>
<dbReference type="Gene3D" id="3.30.1330.40">
    <property type="entry name" value="RutC-like"/>
    <property type="match status" value="1"/>
</dbReference>
<comment type="subcellular location">
    <subcellularLocation>
        <location evidence="1">Membrane</location>
        <topology evidence="1">Multi-pass membrane protein</topology>
    </subcellularLocation>
</comment>
<name>A0A1F7ZRA2_9EURO</name>
<dbReference type="InterPro" id="IPR020846">
    <property type="entry name" value="MFS_dom"/>
</dbReference>
<evidence type="ECO:0000313" key="8">
    <source>
        <dbReference type="Proteomes" id="UP000179179"/>
    </source>
</evidence>
<keyword evidence="8" id="KW-1185">Reference proteome</keyword>
<feature type="transmembrane region" description="Helical" evidence="5">
    <location>
        <begin position="211"/>
        <end position="232"/>
    </location>
</feature>
<comment type="caution">
    <text evidence="7">The sequence shown here is derived from an EMBL/GenBank/DDBJ whole genome shotgun (WGS) entry which is preliminary data.</text>
</comment>
<feature type="transmembrane region" description="Helical" evidence="5">
    <location>
        <begin position="178"/>
        <end position="199"/>
    </location>
</feature>
<evidence type="ECO:0000259" key="6">
    <source>
        <dbReference type="PROSITE" id="PS50850"/>
    </source>
</evidence>
<dbReference type="SUPFAM" id="SSF103473">
    <property type="entry name" value="MFS general substrate transporter"/>
    <property type="match status" value="1"/>
</dbReference>
<dbReference type="GO" id="GO:0005886">
    <property type="term" value="C:plasma membrane"/>
    <property type="evidence" value="ECO:0007669"/>
    <property type="project" value="TreeGrafter"/>
</dbReference>
<evidence type="ECO:0000256" key="5">
    <source>
        <dbReference type="SAM" id="Phobius"/>
    </source>
</evidence>
<dbReference type="PANTHER" id="PTHR23502">
    <property type="entry name" value="MAJOR FACILITATOR SUPERFAMILY"/>
    <property type="match status" value="1"/>
</dbReference>
<dbReference type="PANTHER" id="PTHR23502:SF23">
    <property type="entry name" value="FLUCONAZOLE RESISTANCE PROTEIN 1"/>
    <property type="match status" value="1"/>
</dbReference>
<dbReference type="InterPro" id="IPR006175">
    <property type="entry name" value="YjgF/YER057c/UK114"/>
</dbReference>
<dbReference type="InterPro" id="IPR036259">
    <property type="entry name" value="MFS_trans_sf"/>
</dbReference>
<keyword evidence="3 5" id="KW-1133">Transmembrane helix</keyword>
<keyword evidence="4 5" id="KW-0472">Membrane</keyword>
<evidence type="ECO:0000256" key="1">
    <source>
        <dbReference type="ARBA" id="ARBA00004141"/>
    </source>
</evidence>
<feature type="transmembrane region" description="Helical" evidence="5">
    <location>
        <begin position="457"/>
        <end position="476"/>
    </location>
</feature>
<dbReference type="InterPro" id="IPR035959">
    <property type="entry name" value="RutC-like_sf"/>
</dbReference>
<dbReference type="InterPro" id="IPR011701">
    <property type="entry name" value="MFS"/>
</dbReference>
<dbReference type="Pfam" id="PF01042">
    <property type="entry name" value="Ribonuc_L-PSP"/>
    <property type="match status" value="1"/>
</dbReference>
<protein>
    <recommendedName>
        <fullName evidence="6">Major facilitator superfamily (MFS) profile domain-containing protein</fullName>
    </recommendedName>
</protein>
<gene>
    <name evidence="7" type="ORF">ABOM_009516</name>
</gene>
<evidence type="ECO:0000256" key="4">
    <source>
        <dbReference type="ARBA" id="ARBA00023136"/>
    </source>
</evidence>
<keyword evidence="2 5" id="KW-0812">Transmembrane</keyword>
<feature type="transmembrane region" description="Helical" evidence="5">
    <location>
        <begin position="301"/>
        <end position="320"/>
    </location>
</feature>
<feature type="transmembrane region" description="Helical" evidence="5">
    <location>
        <begin position="143"/>
        <end position="166"/>
    </location>
</feature>
<evidence type="ECO:0000256" key="2">
    <source>
        <dbReference type="ARBA" id="ARBA00022692"/>
    </source>
</evidence>
<feature type="domain" description="Major facilitator superfamily (MFS) profile" evidence="6">
    <location>
        <begin position="145"/>
        <end position="654"/>
    </location>
</feature>
<dbReference type="CDD" id="cd17323">
    <property type="entry name" value="MFS_Tpo1_MDR_like"/>
    <property type="match status" value="1"/>
</dbReference>
<organism evidence="7 8">
    <name type="scientific">Aspergillus bombycis</name>
    <dbReference type="NCBI Taxonomy" id="109264"/>
    <lineage>
        <taxon>Eukaryota</taxon>
        <taxon>Fungi</taxon>
        <taxon>Dikarya</taxon>
        <taxon>Ascomycota</taxon>
        <taxon>Pezizomycotina</taxon>
        <taxon>Eurotiomycetes</taxon>
        <taxon>Eurotiomycetidae</taxon>
        <taxon>Eurotiales</taxon>
        <taxon>Aspergillaceae</taxon>
        <taxon>Aspergillus</taxon>
    </lineage>
</organism>
<dbReference type="Pfam" id="PF07690">
    <property type="entry name" value="MFS_1"/>
    <property type="match status" value="1"/>
</dbReference>
<dbReference type="AlphaFoldDB" id="A0A1F7ZRA2"/>
<proteinExistence type="predicted"/>
<dbReference type="GO" id="GO:0015244">
    <property type="term" value="F:fluconazole transmembrane transporter activity"/>
    <property type="evidence" value="ECO:0007669"/>
    <property type="project" value="TreeGrafter"/>
</dbReference>
<dbReference type="Gene3D" id="1.20.1250.20">
    <property type="entry name" value="MFS general substrate transporter like domains"/>
    <property type="match status" value="1"/>
</dbReference>
<feature type="transmembrane region" description="Helical" evidence="5">
    <location>
        <begin position="482"/>
        <end position="509"/>
    </location>
</feature>
<dbReference type="GeneID" id="34452906"/>
<feature type="transmembrane region" description="Helical" evidence="5">
    <location>
        <begin position="379"/>
        <end position="397"/>
    </location>
</feature>
<dbReference type="RefSeq" id="XP_022385698.1">
    <property type="nucleotide sequence ID" value="XM_022536644.1"/>
</dbReference>
<dbReference type="Proteomes" id="UP000179179">
    <property type="component" value="Unassembled WGS sequence"/>
</dbReference>
<dbReference type="EMBL" id="LYCR01000098">
    <property type="protein sequence ID" value="OGM41981.1"/>
    <property type="molecule type" value="Genomic_DNA"/>
</dbReference>
<evidence type="ECO:0000313" key="7">
    <source>
        <dbReference type="EMBL" id="OGM41981.1"/>
    </source>
</evidence>
<sequence>MSSFSSDTPLAYAFHWLGARKIFSFPEERDDYNLEISSEGWKRVPIVQDQRGLNEMDRMQHLPPAAGSETLDLEGAVKPTQQSELPQIPARIQHAQHYLPSRFDLESTRTLCINEPEGQYVMVDWYGATDPANPLNWPKRKKFVVYFIILYISFAVYMSGSIYAAAQSEVEEVFGVSATVSSLGIGLYVFGYGVGPMFWSPLSEIPAVGRNIPYLASLTVFILISIPTALASNIESLLVLRFLQGFFGSPVLTTGGASLGDVSSAYGKPYAFYSLALFCLAGPALGNTIAGYSIPVLGWRWSLWEVLLASGPGLILLIFLPETSEANILYRRAQRIRTLSQKEIYKFEPEMEIENTTMLNRLHRALIVPWKLNTLDPSIAFTSIYCGLVYAIFYSFFEFFPLVYGNIYNMTLGEQGLVFLSVIIAVGLAGIPYCAFVHFVVNKSIKNGNAMTPEGRLLPSLIASVLIPTGILIFGWTSKPSIHWIVPTIGTMLVSGSVVMIIQSVFVYITQSYPKYTASLFSGNGLVRSSVVLAGVLWSHPLYDALGGFYDADFNISKLVPEQINQAFVNVDTALKDTGAKGWSQVYRVNSYHIQLDQEAQDAMVRNFKKWMPDNHPVWTCVQIGRLGHDAMRAEIEVSAFDPEGAKEAETSRV</sequence>
<dbReference type="PROSITE" id="PS50850">
    <property type="entry name" value="MFS"/>
    <property type="match status" value="1"/>
</dbReference>